<dbReference type="EC" id="1.6.99.3" evidence="2"/>
<evidence type="ECO:0000259" key="1">
    <source>
        <dbReference type="Pfam" id="PF01370"/>
    </source>
</evidence>
<dbReference type="AlphaFoldDB" id="A0A7W6FQG4"/>
<keyword evidence="3" id="KW-1185">Reference proteome</keyword>
<organism evidence="2 3">
    <name type="scientific">Sphingobium jiangsuense</name>
    <dbReference type="NCBI Taxonomy" id="870476"/>
    <lineage>
        <taxon>Bacteria</taxon>
        <taxon>Pseudomonadati</taxon>
        <taxon>Pseudomonadota</taxon>
        <taxon>Alphaproteobacteria</taxon>
        <taxon>Sphingomonadales</taxon>
        <taxon>Sphingomonadaceae</taxon>
        <taxon>Sphingobium</taxon>
    </lineage>
</organism>
<evidence type="ECO:0000313" key="3">
    <source>
        <dbReference type="Proteomes" id="UP000571950"/>
    </source>
</evidence>
<dbReference type="RefSeq" id="WP_188072616.1">
    <property type="nucleotide sequence ID" value="NZ_BSPS01000081.1"/>
</dbReference>
<reference evidence="2 3" key="1">
    <citation type="submission" date="2020-08" db="EMBL/GenBank/DDBJ databases">
        <title>Genomic Encyclopedia of Type Strains, Phase IV (KMG-IV): sequencing the most valuable type-strain genomes for metagenomic binning, comparative biology and taxonomic classification.</title>
        <authorList>
            <person name="Goeker M."/>
        </authorList>
    </citation>
    <scope>NUCLEOTIDE SEQUENCE [LARGE SCALE GENOMIC DNA]</scope>
    <source>
        <strain evidence="2 3">DSM 26189</strain>
    </source>
</reference>
<dbReference type="GO" id="GO:0016491">
    <property type="term" value="F:oxidoreductase activity"/>
    <property type="evidence" value="ECO:0007669"/>
    <property type="project" value="UniProtKB-KW"/>
</dbReference>
<dbReference type="EMBL" id="JACIDT010000010">
    <property type="protein sequence ID" value="MBB3927101.1"/>
    <property type="molecule type" value="Genomic_DNA"/>
</dbReference>
<accession>A0A7W6FQG4</accession>
<comment type="caution">
    <text evidence="2">The sequence shown here is derived from an EMBL/GenBank/DDBJ whole genome shotgun (WGS) entry which is preliminary data.</text>
</comment>
<dbReference type="CDD" id="cd05271">
    <property type="entry name" value="NDUFA9_like_SDR_a"/>
    <property type="match status" value="1"/>
</dbReference>
<dbReference type="SUPFAM" id="SSF51735">
    <property type="entry name" value="NAD(P)-binding Rossmann-fold domains"/>
    <property type="match status" value="1"/>
</dbReference>
<keyword evidence="2" id="KW-0560">Oxidoreductase</keyword>
<dbReference type="Gene3D" id="3.40.50.720">
    <property type="entry name" value="NAD(P)-binding Rossmann-like Domain"/>
    <property type="match status" value="1"/>
</dbReference>
<dbReference type="InterPro" id="IPR001509">
    <property type="entry name" value="Epimerase_deHydtase"/>
</dbReference>
<dbReference type="GO" id="GO:0044877">
    <property type="term" value="F:protein-containing complex binding"/>
    <property type="evidence" value="ECO:0007669"/>
    <property type="project" value="TreeGrafter"/>
</dbReference>
<dbReference type="InterPro" id="IPR036291">
    <property type="entry name" value="NAD(P)-bd_dom_sf"/>
</dbReference>
<sequence>MLVTIFGGGGFVGRYVAQELLARGMRVRVAGRNPGDAMRVKPLGGLGQTQLVRADVTDAASVARAVAGADAVVNLVAVLDGKLDAINHQGAANVAQAVADAGIETFVHISAIGADPASDSAYGRSKGQGEQAVRAACPNAIIICPSIIFGREDQFTNRFAGMARLMPVLPVLAPETKFQPVYVVDVARAIAEAVANGKVHAGRTFELGGPQLMSMLEINRFIAEHSGHGRALLPMPDVAGSLLSLIPCSPITRDQWKMLARDTVVGPDAAGLADLGIAPTPMGAVADSWLVTYRKHGRFSRRARA</sequence>
<evidence type="ECO:0000313" key="2">
    <source>
        <dbReference type="EMBL" id="MBB3927101.1"/>
    </source>
</evidence>
<name>A0A7W6FQG4_9SPHN</name>
<proteinExistence type="predicted"/>
<dbReference type="InterPro" id="IPR051207">
    <property type="entry name" value="ComplexI_NDUFA9_subunit"/>
</dbReference>
<dbReference type="Proteomes" id="UP000571950">
    <property type="component" value="Unassembled WGS sequence"/>
</dbReference>
<gene>
    <name evidence="2" type="ORF">GGR43_002824</name>
</gene>
<dbReference type="Pfam" id="PF01370">
    <property type="entry name" value="Epimerase"/>
    <property type="match status" value="1"/>
</dbReference>
<protein>
    <submittedName>
        <fullName evidence="2">NADH dehydrogenase</fullName>
        <ecNumber evidence="2">1.6.99.3</ecNumber>
    </submittedName>
</protein>
<dbReference type="PANTHER" id="PTHR12126">
    <property type="entry name" value="NADH-UBIQUINONE OXIDOREDUCTASE 39 KDA SUBUNIT-RELATED"/>
    <property type="match status" value="1"/>
</dbReference>
<dbReference type="PANTHER" id="PTHR12126:SF11">
    <property type="entry name" value="NADH DEHYDROGENASE [UBIQUINONE] 1 ALPHA SUBCOMPLEX SUBUNIT 9, MITOCHONDRIAL"/>
    <property type="match status" value="1"/>
</dbReference>
<feature type="domain" description="NAD-dependent epimerase/dehydratase" evidence="1">
    <location>
        <begin position="3"/>
        <end position="208"/>
    </location>
</feature>